<dbReference type="AlphaFoldDB" id="A0AAE3YLW1"/>
<feature type="domain" description="HTH cro/C1-type" evidence="2">
    <location>
        <begin position="12"/>
        <end position="67"/>
    </location>
</feature>
<evidence type="ECO:0000313" key="4">
    <source>
        <dbReference type="Proteomes" id="UP001183643"/>
    </source>
</evidence>
<gene>
    <name evidence="3" type="ORF">J2S41_001489</name>
</gene>
<accession>A0AAE3YLW1</accession>
<protein>
    <submittedName>
        <fullName evidence="3">DNA-binding XRE family transcriptional regulator</fullName>
    </submittedName>
</protein>
<dbReference type="InterPro" id="IPR010982">
    <property type="entry name" value="Lambda_DNA-bd_dom_sf"/>
</dbReference>
<organism evidence="3 4">
    <name type="scientific">Catenuloplanes atrovinosus</name>
    <dbReference type="NCBI Taxonomy" id="137266"/>
    <lineage>
        <taxon>Bacteria</taxon>
        <taxon>Bacillati</taxon>
        <taxon>Actinomycetota</taxon>
        <taxon>Actinomycetes</taxon>
        <taxon>Micromonosporales</taxon>
        <taxon>Micromonosporaceae</taxon>
        <taxon>Catenuloplanes</taxon>
    </lineage>
</organism>
<proteinExistence type="predicted"/>
<evidence type="ECO:0000256" key="1">
    <source>
        <dbReference type="SAM" id="MobiDB-lite"/>
    </source>
</evidence>
<dbReference type="Gene3D" id="1.10.260.40">
    <property type="entry name" value="lambda repressor-like DNA-binding domains"/>
    <property type="match status" value="1"/>
</dbReference>
<dbReference type="SUPFAM" id="SSF47413">
    <property type="entry name" value="lambda repressor-like DNA-binding domains"/>
    <property type="match status" value="1"/>
</dbReference>
<dbReference type="CDD" id="cd00093">
    <property type="entry name" value="HTH_XRE"/>
    <property type="match status" value="1"/>
</dbReference>
<keyword evidence="4" id="KW-1185">Reference proteome</keyword>
<name>A0AAE3YLW1_9ACTN</name>
<comment type="caution">
    <text evidence="3">The sequence shown here is derived from an EMBL/GenBank/DDBJ whole genome shotgun (WGS) entry which is preliminary data.</text>
</comment>
<evidence type="ECO:0000259" key="2">
    <source>
        <dbReference type="SMART" id="SM00530"/>
    </source>
</evidence>
<sequence length="137" mass="14332">MTPDQRTLIGEHVRKRRISLGVSVAQAARDAGIGRSTWIAIEAGSRDTEDHTLGRVESALRWTPGTIDGLAGGGPDAGAGPETAGGDWVARLIAIRDNPRRSAHLRAMAAAHLAQLEALLAAADAEDAQRAPDERAG</sequence>
<feature type="region of interest" description="Disordered" evidence="1">
    <location>
        <begin position="64"/>
        <end position="83"/>
    </location>
</feature>
<dbReference type="InterPro" id="IPR001387">
    <property type="entry name" value="Cro/C1-type_HTH"/>
</dbReference>
<keyword evidence="3" id="KW-0238">DNA-binding</keyword>
<dbReference type="Proteomes" id="UP001183643">
    <property type="component" value="Unassembled WGS sequence"/>
</dbReference>
<dbReference type="EMBL" id="JAVDYB010000001">
    <property type="protein sequence ID" value="MDR7274711.1"/>
    <property type="molecule type" value="Genomic_DNA"/>
</dbReference>
<dbReference type="RefSeq" id="WP_310364733.1">
    <property type="nucleotide sequence ID" value="NZ_JAVDYB010000001.1"/>
</dbReference>
<dbReference type="SMART" id="SM00530">
    <property type="entry name" value="HTH_XRE"/>
    <property type="match status" value="1"/>
</dbReference>
<reference evidence="3" key="1">
    <citation type="submission" date="2023-07" db="EMBL/GenBank/DDBJ databases">
        <title>Sequencing the genomes of 1000 actinobacteria strains.</title>
        <authorList>
            <person name="Klenk H.-P."/>
        </authorList>
    </citation>
    <scope>NUCLEOTIDE SEQUENCE</scope>
    <source>
        <strain evidence="3">DSM 44707</strain>
    </source>
</reference>
<evidence type="ECO:0000313" key="3">
    <source>
        <dbReference type="EMBL" id="MDR7274711.1"/>
    </source>
</evidence>
<dbReference type="GO" id="GO:0003677">
    <property type="term" value="F:DNA binding"/>
    <property type="evidence" value="ECO:0007669"/>
    <property type="project" value="UniProtKB-KW"/>
</dbReference>